<keyword evidence="3 5" id="KW-1133">Transmembrane helix</keyword>
<evidence type="ECO:0000256" key="2">
    <source>
        <dbReference type="ARBA" id="ARBA00022692"/>
    </source>
</evidence>
<evidence type="ECO:0000256" key="3">
    <source>
        <dbReference type="ARBA" id="ARBA00022989"/>
    </source>
</evidence>
<feature type="transmembrane region" description="Helical" evidence="5">
    <location>
        <begin position="249"/>
        <end position="267"/>
    </location>
</feature>
<evidence type="ECO:0000256" key="4">
    <source>
        <dbReference type="ARBA" id="ARBA00023136"/>
    </source>
</evidence>
<sequence>MQTYILTWTSDTRYHYSQNRTGEECERAAFRNLFMWYCLGQSKRRLEKENMAQSKNSSEEKPPPYFSDSSNPDGHSPGHLSTGRVNVAVVCHVGQYNIGQAGIVEHSPQPPAYNCFDDKAIERGFIKKVYLTLTLQHLVTVGIIGAFLYWKALRRWLWYNYWFTFMMLGILCAVTIVFACCRDQRRKVPLNFLALALCTLVNGTLLGSCAANYNAEPVMWFVGALLLVSWALTVFPFQAKWDFTLTSASLYVFMWTLLSFAVLSAIIRSQYLYIMLACMGSLVISFFQVLRMHRTLRGKNKYTTSPEEYIFAALNTYL</sequence>
<feature type="transmembrane region" description="Helical" evidence="5">
    <location>
        <begin position="156"/>
        <end position="180"/>
    </location>
</feature>
<feature type="region of interest" description="Disordered" evidence="6">
    <location>
        <begin position="48"/>
        <end position="78"/>
    </location>
</feature>
<dbReference type="InterPro" id="IPR006214">
    <property type="entry name" value="Bax_inhibitor_1-related"/>
</dbReference>
<keyword evidence="2 5" id="KW-0812">Transmembrane</keyword>
<feature type="transmembrane region" description="Helical" evidence="5">
    <location>
        <begin position="129"/>
        <end position="150"/>
    </location>
</feature>
<dbReference type="PANTHER" id="PTHR23291:SF47">
    <property type="entry name" value="TRANSMEMBRANE BAX INHIBITOR MOTIF CONTAINING 7"/>
    <property type="match status" value="1"/>
</dbReference>
<evidence type="ECO:0000256" key="6">
    <source>
        <dbReference type="SAM" id="MobiDB-lite"/>
    </source>
</evidence>
<comment type="caution">
    <text evidence="7">The sequence shown here is derived from an EMBL/GenBank/DDBJ whole genome shotgun (WGS) entry which is preliminary data.</text>
</comment>
<dbReference type="EMBL" id="JAGEUA010000010">
    <property type="protein sequence ID" value="KAL0963332.1"/>
    <property type="molecule type" value="Genomic_DNA"/>
</dbReference>
<name>A0ABD0VYP4_UMBPY</name>
<evidence type="ECO:0000313" key="8">
    <source>
        <dbReference type="Proteomes" id="UP001557470"/>
    </source>
</evidence>
<keyword evidence="8" id="KW-1185">Reference proteome</keyword>
<gene>
    <name evidence="7" type="ORF">UPYG_G00304840</name>
</gene>
<evidence type="ECO:0000313" key="7">
    <source>
        <dbReference type="EMBL" id="KAL0963332.1"/>
    </source>
</evidence>
<organism evidence="7 8">
    <name type="scientific">Umbra pygmaea</name>
    <name type="common">Eastern mudminnow</name>
    <dbReference type="NCBI Taxonomy" id="75934"/>
    <lineage>
        <taxon>Eukaryota</taxon>
        <taxon>Metazoa</taxon>
        <taxon>Chordata</taxon>
        <taxon>Craniata</taxon>
        <taxon>Vertebrata</taxon>
        <taxon>Euteleostomi</taxon>
        <taxon>Actinopterygii</taxon>
        <taxon>Neopterygii</taxon>
        <taxon>Teleostei</taxon>
        <taxon>Protacanthopterygii</taxon>
        <taxon>Esociformes</taxon>
        <taxon>Umbridae</taxon>
        <taxon>Umbra</taxon>
    </lineage>
</organism>
<dbReference type="AlphaFoldDB" id="A0ABD0VYP4"/>
<proteinExistence type="inferred from homology"/>
<dbReference type="Proteomes" id="UP001557470">
    <property type="component" value="Unassembled WGS sequence"/>
</dbReference>
<comment type="subcellular location">
    <subcellularLocation>
        <location evidence="1">Membrane</location>
        <topology evidence="1">Multi-pass membrane protein</topology>
    </subcellularLocation>
</comment>
<accession>A0ABD0VYP4</accession>
<keyword evidence="4 5" id="KW-0472">Membrane</keyword>
<dbReference type="Pfam" id="PF01027">
    <property type="entry name" value="Bax1-I"/>
    <property type="match status" value="1"/>
</dbReference>
<comment type="similarity">
    <text evidence="5">Belongs to the BI1 family.</text>
</comment>
<protein>
    <submittedName>
        <fullName evidence="7">Uncharacterized protein</fullName>
    </submittedName>
</protein>
<evidence type="ECO:0000256" key="1">
    <source>
        <dbReference type="ARBA" id="ARBA00004141"/>
    </source>
</evidence>
<evidence type="ECO:0000256" key="5">
    <source>
        <dbReference type="RuleBase" id="RU004379"/>
    </source>
</evidence>
<feature type="transmembrane region" description="Helical" evidence="5">
    <location>
        <begin position="192"/>
        <end position="213"/>
    </location>
</feature>
<dbReference type="GO" id="GO:0016020">
    <property type="term" value="C:membrane"/>
    <property type="evidence" value="ECO:0007669"/>
    <property type="project" value="UniProtKB-SubCell"/>
</dbReference>
<dbReference type="PANTHER" id="PTHR23291">
    <property type="entry name" value="BAX INHIBITOR-RELATED"/>
    <property type="match status" value="1"/>
</dbReference>
<reference evidence="7 8" key="1">
    <citation type="submission" date="2024-06" db="EMBL/GenBank/DDBJ databases">
        <authorList>
            <person name="Pan Q."/>
            <person name="Wen M."/>
            <person name="Jouanno E."/>
            <person name="Zahm M."/>
            <person name="Klopp C."/>
            <person name="Cabau C."/>
            <person name="Louis A."/>
            <person name="Berthelot C."/>
            <person name="Parey E."/>
            <person name="Roest Crollius H."/>
            <person name="Montfort J."/>
            <person name="Robinson-Rechavi M."/>
            <person name="Bouchez O."/>
            <person name="Lampietro C."/>
            <person name="Lopez Roques C."/>
            <person name="Donnadieu C."/>
            <person name="Postlethwait J."/>
            <person name="Bobe J."/>
            <person name="Verreycken H."/>
            <person name="Guiguen Y."/>
        </authorList>
    </citation>
    <scope>NUCLEOTIDE SEQUENCE [LARGE SCALE GENOMIC DNA]</scope>
    <source>
        <strain evidence="7">Up_M1</strain>
        <tissue evidence="7">Testis</tissue>
    </source>
</reference>
<feature type="transmembrane region" description="Helical" evidence="5">
    <location>
        <begin position="219"/>
        <end position="237"/>
    </location>
</feature>
<feature type="transmembrane region" description="Helical" evidence="5">
    <location>
        <begin position="273"/>
        <end position="290"/>
    </location>
</feature>